<evidence type="ECO:0000256" key="1">
    <source>
        <dbReference type="SAM" id="Phobius"/>
    </source>
</evidence>
<protein>
    <submittedName>
        <fullName evidence="2">Uncharacterized protein</fullName>
    </submittedName>
</protein>
<dbReference type="EMBL" id="RQIS01000002">
    <property type="protein sequence ID" value="RQH08963.1"/>
    <property type="molecule type" value="Genomic_DNA"/>
</dbReference>
<sequence length="94" mass="11151">MSESIFPVIFAFVAIIYWIAVATIMAFWPERLLAFYCRSRVWRWQYRFLWNKSPDEIMSAKMVRRTRFQGLIGLAFVAIILFGALLKSLRTDTH</sequence>
<dbReference type="OrthoDB" id="9941273at2"/>
<dbReference type="RefSeq" id="WP_124149663.1">
    <property type="nucleotide sequence ID" value="NZ_RQIS01000002.1"/>
</dbReference>
<keyword evidence="1" id="KW-1133">Transmembrane helix</keyword>
<name>A0A3N6P5B8_9BURK</name>
<feature type="transmembrane region" description="Helical" evidence="1">
    <location>
        <begin position="68"/>
        <end position="86"/>
    </location>
</feature>
<feature type="transmembrane region" description="Helical" evidence="1">
    <location>
        <begin position="6"/>
        <end position="28"/>
    </location>
</feature>
<keyword evidence="1" id="KW-0472">Membrane</keyword>
<dbReference type="AlphaFoldDB" id="A0A3N6P5B8"/>
<evidence type="ECO:0000313" key="2">
    <source>
        <dbReference type="EMBL" id="RQH08963.1"/>
    </source>
</evidence>
<keyword evidence="1" id="KW-0812">Transmembrane</keyword>
<comment type="caution">
    <text evidence="2">The sequence shown here is derived from an EMBL/GenBank/DDBJ whole genome shotgun (WGS) entry which is preliminary data.</text>
</comment>
<proteinExistence type="predicted"/>
<reference evidence="2 3" key="1">
    <citation type="submission" date="2018-11" db="EMBL/GenBank/DDBJ databases">
        <title>Paraburkholderia sp. DHOA04, isolated from soil.</title>
        <authorList>
            <person name="Gao Z.-H."/>
            <person name="Qiu L.-H."/>
            <person name="Fu J.-C."/>
        </authorList>
    </citation>
    <scope>NUCLEOTIDE SEQUENCE [LARGE SCALE GENOMIC DNA]</scope>
    <source>
        <strain evidence="2 3">DHOA04</strain>
    </source>
</reference>
<evidence type="ECO:0000313" key="3">
    <source>
        <dbReference type="Proteomes" id="UP000272778"/>
    </source>
</evidence>
<accession>A0A3N6P5B8</accession>
<keyword evidence="3" id="KW-1185">Reference proteome</keyword>
<gene>
    <name evidence="2" type="ORF">D1Y85_03590</name>
</gene>
<dbReference type="Proteomes" id="UP000272778">
    <property type="component" value="Unassembled WGS sequence"/>
</dbReference>
<organism evidence="2 3">
    <name type="scientific">Paraburkholderia dinghuensis</name>
    <dbReference type="NCBI Taxonomy" id="2305225"/>
    <lineage>
        <taxon>Bacteria</taxon>
        <taxon>Pseudomonadati</taxon>
        <taxon>Pseudomonadota</taxon>
        <taxon>Betaproteobacteria</taxon>
        <taxon>Burkholderiales</taxon>
        <taxon>Burkholderiaceae</taxon>
        <taxon>Paraburkholderia</taxon>
    </lineage>
</organism>